<sequence>MSDSRALTAHIHRLLDDYMRTYILAINYDEFIEQLVNELLSDTLDPVPISDHPQFLTLPSDPVDHFLRIYCPDDLEYKNETLHVEAEGAAFIKRLFRQMGQATECPASEKWLRTDSTWDHERLYFTPMSFELSLTAITDTPTLGSCARPGTVPQTMDDVLKMKSEGLLGDGADGGEDDRLLQLDLDDIPDTKPKLDSLMRSALQTICAVNPYLSTTANDDTKLVPSEQFYRRPNSPPLIPVVNYMQDPPIFPRVQARTTDSSKIMREQHSSRPELLSKALFKPPPVEVLDDDEDDLENEHTIVVNGWQAYEMPSSSRTPSLADSTSEMDELLLESPEPKGNADASKYEYWRPSQEAQADRRRTEARAIYIHKFITTTIGVHDEPQIVTTPRSSPTNMNLSVLGQPPTTVVAADRGSVPSELAPEQSDDDSYLNTTLLHPVIDEDITDIIAREQLDGVEMGFMDIPQLPSPNIHGDSSFMPKQLVDLVSAHSKTQLDEQAHHPRRFGFMGRIKGTKALNMELSWRPVRFETKVPSHEEIAQVTSLQNECNFHVGDVIPAFIAKGPDNVCIDEQRILRAMAKSPTARLEDSLHELFDMPLILTREERHRTARLQGFDLDTELERIIVEEDPADNSPELEYHIPSKRQNLGYPEADQYLTYEYCTSDTMESYYEDMQPDAVNDSGIILVETNTAYPRDNPIGYTTTPMLGFAEGLDLETLNDGSRPDDQLLEDPYLGTFSPLPLDSVDPCLTAISELVPPMEAHVPTKPRSDESASSNLPPSSIPNYSDTSSLRDSVPVTSGAVKEPTLWRGEDALTEFMELRAKQGSRQAPQMSSSDPLPTPPPIERHEQPIRGIPQEVLDKNTLTLPQGFSQPTTMHRFLASVALIQKSALVRYLNSNRYCIEVVERETLDGADLVLDPDIAVLYFSLLSLPSQCEALLSLLGELSWRYASVYVIFETYPVSESQRLSDMTRLAPYAFSAPVLRSIKKLRRDLGIAEAFDRKCPTSTIQFAFSESVDDTAMFTRIIGDQAEKNSQLMVWDERLWLTDEEQEDEHNLGCAPGMNAFAAAAILSQVSLDGFLDMSPDERLGLAPLIGHERMAHLNHYIASRIQTLSPSPME</sequence>
<feature type="region of interest" description="Disordered" evidence="1">
    <location>
        <begin position="760"/>
        <end position="805"/>
    </location>
</feature>
<gene>
    <name evidence="2" type="ORF">EVG20_g1191</name>
</gene>
<feature type="compositionally biased region" description="Polar residues" evidence="1">
    <location>
        <begin position="771"/>
        <end position="791"/>
    </location>
</feature>
<keyword evidence="3" id="KW-1185">Reference proteome</keyword>
<name>A0A4Y9ZBH1_9AGAM</name>
<dbReference type="Proteomes" id="UP000298327">
    <property type="component" value="Unassembled WGS sequence"/>
</dbReference>
<evidence type="ECO:0000313" key="2">
    <source>
        <dbReference type="EMBL" id="TFY71814.1"/>
    </source>
</evidence>
<dbReference type="AlphaFoldDB" id="A0A4Y9ZBH1"/>
<organism evidence="2 3">
    <name type="scientific">Dentipellis fragilis</name>
    <dbReference type="NCBI Taxonomy" id="205917"/>
    <lineage>
        <taxon>Eukaryota</taxon>
        <taxon>Fungi</taxon>
        <taxon>Dikarya</taxon>
        <taxon>Basidiomycota</taxon>
        <taxon>Agaricomycotina</taxon>
        <taxon>Agaricomycetes</taxon>
        <taxon>Russulales</taxon>
        <taxon>Hericiaceae</taxon>
        <taxon>Dentipellis</taxon>
    </lineage>
</organism>
<feature type="compositionally biased region" description="Polar residues" evidence="1">
    <location>
        <begin position="824"/>
        <end position="836"/>
    </location>
</feature>
<dbReference type="EMBL" id="SEOQ01000036">
    <property type="protein sequence ID" value="TFY71814.1"/>
    <property type="molecule type" value="Genomic_DNA"/>
</dbReference>
<dbReference type="OrthoDB" id="2422840at2759"/>
<comment type="caution">
    <text evidence="2">The sequence shown here is derived from an EMBL/GenBank/DDBJ whole genome shotgun (WGS) entry which is preliminary data.</text>
</comment>
<feature type="region of interest" description="Disordered" evidence="1">
    <location>
        <begin position="821"/>
        <end position="841"/>
    </location>
</feature>
<reference evidence="2 3" key="1">
    <citation type="submission" date="2019-02" db="EMBL/GenBank/DDBJ databases">
        <title>Genome sequencing of the rare red list fungi Dentipellis fragilis.</title>
        <authorList>
            <person name="Buettner E."/>
            <person name="Kellner H."/>
        </authorList>
    </citation>
    <scope>NUCLEOTIDE SEQUENCE [LARGE SCALE GENOMIC DNA]</scope>
    <source>
        <strain evidence="2 3">DSM 105465</strain>
    </source>
</reference>
<evidence type="ECO:0000313" key="3">
    <source>
        <dbReference type="Proteomes" id="UP000298327"/>
    </source>
</evidence>
<accession>A0A4Y9ZBH1</accession>
<evidence type="ECO:0000256" key="1">
    <source>
        <dbReference type="SAM" id="MobiDB-lite"/>
    </source>
</evidence>
<proteinExistence type="predicted"/>
<dbReference type="STRING" id="205917.A0A4Y9ZBH1"/>
<protein>
    <submittedName>
        <fullName evidence="2">Uncharacterized protein</fullName>
    </submittedName>
</protein>